<keyword evidence="2" id="KW-1185">Reference proteome</keyword>
<organism evidence="1 2">
    <name type="scientific">Eleusine coracana subsp. coracana</name>
    <dbReference type="NCBI Taxonomy" id="191504"/>
    <lineage>
        <taxon>Eukaryota</taxon>
        <taxon>Viridiplantae</taxon>
        <taxon>Streptophyta</taxon>
        <taxon>Embryophyta</taxon>
        <taxon>Tracheophyta</taxon>
        <taxon>Spermatophyta</taxon>
        <taxon>Magnoliopsida</taxon>
        <taxon>Liliopsida</taxon>
        <taxon>Poales</taxon>
        <taxon>Poaceae</taxon>
        <taxon>PACMAD clade</taxon>
        <taxon>Chloridoideae</taxon>
        <taxon>Cynodonteae</taxon>
        <taxon>Eleusininae</taxon>
        <taxon>Eleusine</taxon>
    </lineage>
</organism>
<evidence type="ECO:0000313" key="2">
    <source>
        <dbReference type="Proteomes" id="UP001054889"/>
    </source>
</evidence>
<name>A0AAV5DZ08_ELECO</name>
<reference evidence="1" key="2">
    <citation type="submission" date="2021-12" db="EMBL/GenBank/DDBJ databases">
        <title>Resequencing data analysis of finger millet.</title>
        <authorList>
            <person name="Hatakeyama M."/>
            <person name="Aluri S."/>
            <person name="Balachadran M.T."/>
            <person name="Sivarajan S.R."/>
            <person name="Poveda L."/>
            <person name="Shimizu-Inatsugi R."/>
            <person name="Schlapbach R."/>
            <person name="Sreeman S.M."/>
            <person name="Shimizu K.K."/>
        </authorList>
    </citation>
    <scope>NUCLEOTIDE SEQUENCE</scope>
</reference>
<protein>
    <submittedName>
        <fullName evidence="1">Uncharacterized protein</fullName>
    </submittedName>
</protein>
<reference evidence="1" key="1">
    <citation type="journal article" date="2018" name="DNA Res.">
        <title>Multiple hybrid de novo genome assembly of finger millet, an orphan allotetraploid crop.</title>
        <authorList>
            <person name="Hatakeyama M."/>
            <person name="Aluri S."/>
            <person name="Balachadran M.T."/>
            <person name="Sivarajan S.R."/>
            <person name="Patrignani A."/>
            <person name="Gruter S."/>
            <person name="Poveda L."/>
            <person name="Shimizu-Inatsugi R."/>
            <person name="Baeten J."/>
            <person name="Francoijs K.J."/>
            <person name="Nataraja K.N."/>
            <person name="Reddy Y.A.N."/>
            <person name="Phadnis S."/>
            <person name="Ravikumar R.L."/>
            <person name="Schlapbach R."/>
            <person name="Sreeman S.M."/>
            <person name="Shimizu K.K."/>
        </authorList>
    </citation>
    <scope>NUCLEOTIDE SEQUENCE</scope>
</reference>
<dbReference type="EMBL" id="BQKI01000072">
    <property type="protein sequence ID" value="GJN15605.1"/>
    <property type="molecule type" value="Genomic_DNA"/>
</dbReference>
<gene>
    <name evidence="1" type="primary">gb02534</name>
    <name evidence="1" type="ORF">PR202_gb02534</name>
</gene>
<accession>A0AAV5DZ08</accession>
<comment type="caution">
    <text evidence="1">The sequence shown here is derived from an EMBL/GenBank/DDBJ whole genome shotgun (WGS) entry which is preliminary data.</text>
</comment>
<dbReference type="Proteomes" id="UP001054889">
    <property type="component" value="Unassembled WGS sequence"/>
</dbReference>
<sequence>MSKSGPRDAAPVPVKLTLGIGQEVQIDLALVVVDSSRLRCHWYELSISLFPVVRLFSYNSLLYRLVKLCVRQRQGSKARSTTAGSSTAMLPMGGLFVSNSLVSVYVKFGLLGHAFRLFDKIPAKNVVS</sequence>
<dbReference type="AlphaFoldDB" id="A0AAV5DZ08"/>
<evidence type="ECO:0000313" key="1">
    <source>
        <dbReference type="EMBL" id="GJN15605.1"/>
    </source>
</evidence>
<proteinExistence type="predicted"/>